<gene>
    <name evidence="1" type="ORF">EDD18DRAFT_1350626</name>
</gene>
<protein>
    <submittedName>
        <fullName evidence="1">Uncharacterized protein</fullName>
    </submittedName>
</protein>
<comment type="caution">
    <text evidence="1">The sequence shown here is derived from an EMBL/GenBank/DDBJ whole genome shotgun (WGS) entry which is preliminary data.</text>
</comment>
<evidence type="ECO:0000313" key="2">
    <source>
        <dbReference type="Proteomes" id="UP001175228"/>
    </source>
</evidence>
<dbReference type="Proteomes" id="UP001175228">
    <property type="component" value="Unassembled WGS sequence"/>
</dbReference>
<dbReference type="EMBL" id="JAUEPU010000010">
    <property type="protein sequence ID" value="KAK0499199.1"/>
    <property type="molecule type" value="Genomic_DNA"/>
</dbReference>
<keyword evidence="2" id="KW-1185">Reference proteome</keyword>
<name>A0AA39UVG4_9AGAR</name>
<evidence type="ECO:0000313" key="1">
    <source>
        <dbReference type="EMBL" id="KAK0499199.1"/>
    </source>
</evidence>
<proteinExistence type="predicted"/>
<sequence length="83" mass="9046">MEQGYIHGRRSPMMLNVSVLMQGLVPLSNDEALFIQSAEDIGCRLSLRPRSSVLRLALVKALILVSKPAPVVGGSESKRCIQL</sequence>
<reference evidence="1" key="1">
    <citation type="submission" date="2023-06" db="EMBL/GenBank/DDBJ databases">
        <authorList>
            <consortium name="Lawrence Berkeley National Laboratory"/>
            <person name="Ahrendt S."/>
            <person name="Sahu N."/>
            <person name="Indic B."/>
            <person name="Wong-Bajracharya J."/>
            <person name="Merenyi Z."/>
            <person name="Ke H.-M."/>
            <person name="Monk M."/>
            <person name="Kocsube S."/>
            <person name="Drula E."/>
            <person name="Lipzen A."/>
            <person name="Balint B."/>
            <person name="Henrissat B."/>
            <person name="Andreopoulos B."/>
            <person name="Martin F.M."/>
            <person name="Harder C.B."/>
            <person name="Rigling D."/>
            <person name="Ford K.L."/>
            <person name="Foster G.D."/>
            <person name="Pangilinan J."/>
            <person name="Papanicolaou A."/>
            <person name="Barry K."/>
            <person name="LaButti K."/>
            <person name="Viragh M."/>
            <person name="Koriabine M."/>
            <person name="Yan M."/>
            <person name="Riley R."/>
            <person name="Champramary S."/>
            <person name="Plett K.L."/>
            <person name="Tsai I.J."/>
            <person name="Slot J."/>
            <person name="Sipos G."/>
            <person name="Plett J."/>
            <person name="Nagy L.G."/>
            <person name="Grigoriev I.V."/>
        </authorList>
    </citation>
    <scope>NUCLEOTIDE SEQUENCE</scope>
    <source>
        <strain evidence="1">HWK02</strain>
    </source>
</reference>
<organism evidence="1 2">
    <name type="scientific">Armillaria luteobubalina</name>
    <dbReference type="NCBI Taxonomy" id="153913"/>
    <lineage>
        <taxon>Eukaryota</taxon>
        <taxon>Fungi</taxon>
        <taxon>Dikarya</taxon>
        <taxon>Basidiomycota</taxon>
        <taxon>Agaricomycotina</taxon>
        <taxon>Agaricomycetes</taxon>
        <taxon>Agaricomycetidae</taxon>
        <taxon>Agaricales</taxon>
        <taxon>Marasmiineae</taxon>
        <taxon>Physalacriaceae</taxon>
        <taxon>Armillaria</taxon>
    </lineage>
</organism>
<dbReference type="AlphaFoldDB" id="A0AA39UVG4"/>
<accession>A0AA39UVG4</accession>